<dbReference type="HOGENOM" id="CLU_029795_0_0_1"/>
<dbReference type="Pfam" id="PF07910">
    <property type="entry name" value="Peptidase_C78"/>
    <property type="match status" value="1"/>
</dbReference>
<dbReference type="OrthoDB" id="288987at2759"/>
<dbReference type="InterPro" id="IPR012462">
    <property type="entry name" value="UFSP1/2_DUB_cat"/>
</dbReference>
<feature type="region of interest" description="Disordered" evidence="2">
    <location>
        <begin position="371"/>
        <end position="398"/>
    </location>
</feature>
<evidence type="ECO:0000313" key="4">
    <source>
        <dbReference type="EMBL" id="EGO21624.1"/>
    </source>
</evidence>
<feature type="domain" description="UFSP1/2/DUB catalytic" evidence="3">
    <location>
        <begin position="135"/>
        <end position="334"/>
    </location>
</feature>
<keyword evidence="1" id="KW-0378">Hydrolase</keyword>
<accession>F8P4T7</accession>
<evidence type="ECO:0000256" key="2">
    <source>
        <dbReference type="SAM" id="MobiDB-lite"/>
    </source>
</evidence>
<dbReference type="AlphaFoldDB" id="F8P4T7"/>
<name>F8P4T7_SERL9</name>
<organism>
    <name type="scientific">Serpula lacrymans var. lacrymans (strain S7.9)</name>
    <name type="common">Dry rot fungus</name>
    <dbReference type="NCBI Taxonomy" id="578457"/>
    <lineage>
        <taxon>Eukaryota</taxon>
        <taxon>Fungi</taxon>
        <taxon>Dikarya</taxon>
        <taxon>Basidiomycota</taxon>
        <taxon>Agaricomycotina</taxon>
        <taxon>Agaricomycetes</taxon>
        <taxon>Agaricomycetidae</taxon>
        <taxon>Boletales</taxon>
        <taxon>Coniophorineae</taxon>
        <taxon>Serpulaceae</taxon>
        <taxon>Serpula</taxon>
    </lineage>
</organism>
<dbReference type="Gene3D" id="3.90.70.130">
    <property type="match status" value="1"/>
</dbReference>
<dbReference type="RefSeq" id="XP_007321410.1">
    <property type="nucleotide sequence ID" value="XM_007321348.1"/>
</dbReference>
<dbReference type="EMBL" id="GL945438">
    <property type="protein sequence ID" value="EGO21624.1"/>
    <property type="molecule type" value="Genomic_DNA"/>
</dbReference>
<gene>
    <name evidence="4" type="ORF">SERLADRAFT_474237</name>
</gene>
<dbReference type="GO" id="GO:0016787">
    <property type="term" value="F:hydrolase activity"/>
    <property type="evidence" value="ECO:0007669"/>
    <property type="project" value="UniProtKB-KW"/>
</dbReference>
<sequence>MSPRGGHDDGSDDVQILYETHAQPSEPFMCQLCRQDLTSFTAEQRETHYFEKHKMESDKPASYHAKPVRPRNKLTFSTSILKPVKQKYKELLKDTEEDMFWYPSQSQDPPPNFSPGLITVLKHALKRLHQKGTTRRAVLCYERTVHVGRESFDAGWGCGYRNFLMACTALMDQQKQTLYSSLLEEPISPGVRNLQLWIEGAWQAGYDRAGAKDLKHNLCGTKKFIGTAELYVAFTCRGIPSQLVDFDLRKSPRGVDALTNWVVEYFSPQSQRKSNTVDDILRGASPVIATDRMPLILQHDGHSRTIVGYELTKNGTVNLLIFDPSLLPKKTLRKTGISALTPHRSAFSAQQSNSVASSCINLLPLSKRNISKQKRKASPPFEGNKAKRLRSTPDGDDDVIIIDEDISQENAGTSATGSSHSELELDPQDVVKFFRVNNSRLGKKDQYQILYFPMEDPWDEKERSSRKEVTSTKVC</sequence>
<reference evidence="4" key="1">
    <citation type="submission" date="2011-04" db="EMBL/GenBank/DDBJ databases">
        <title>Evolution of plant cell wall degrading machinery underlies the functional diversity of forest fungi.</title>
        <authorList>
            <consortium name="US DOE Joint Genome Institute (JGI-PGF)"/>
            <person name="Eastwood D.C."/>
            <person name="Floudas D."/>
            <person name="Binder M."/>
            <person name="Majcherczyk A."/>
            <person name="Schneider P."/>
            <person name="Aerts A."/>
            <person name="Asiegbu F.O."/>
            <person name="Baker S.E."/>
            <person name="Barry K."/>
            <person name="Bendiksby M."/>
            <person name="Blumentritt M."/>
            <person name="Coutinho P.M."/>
            <person name="Cullen D."/>
            <person name="Cullen D."/>
            <person name="Gathman A."/>
            <person name="Goodell B."/>
            <person name="Henrissat B."/>
            <person name="Ihrmark K."/>
            <person name="Kauserud H."/>
            <person name="Kohler A."/>
            <person name="LaButti K."/>
            <person name="Lapidus A."/>
            <person name="Lavin J.L."/>
            <person name="Lee Y.-H."/>
            <person name="Lindquist E."/>
            <person name="Lilly W."/>
            <person name="Lucas S."/>
            <person name="Morin E."/>
            <person name="Murat C."/>
            <person name="Oguiza J.A."/>
            <person name="Park J."/>
            <person name="Pisabarro A.G."/>
            <person name="Riley R."/>
            <person name="Rosling A."/>
            <person name="Salamov A."/>
            <person name="Schmidt O."/>
            <person name="Schmutz J."/>
            <person name="Skrede I."/>
            <person name="Stenlid J."/>
            <person name="Wiebenga A."/>
            <person name="Xie X."/>
            <person name="Kues U."/>
            <person name="Hibbett D.S."/>
            <person name="Hoffmeister D."/>
            <person name="Hogberg N."/>
            <person name="Martin F."/>
            <person name="Grigoriev I.V."/>
            <person name="Watkinson S.C."/>
        </authorList>
    </citation>
    <scope>NUCLEOTIDE SEQUENCE</scope>
    <source>
        <strain evidence="4">S7.9</strain>
    </source>
</reference>
<evidence type="ECO:0000259" key="3">
    <source>
        <dbReference type="Pfam" id="PF07910"/>
    </source>
</evidence>
<evidence type="ECO:0000256" key="1">
    <source>
        <dbReference type="ARBA" id="ARBA00022801"/>
    </source>
</evidence>
<protein>
    <recommendedName>
        <fullName evidence="3">UFSP1/2/DUB catalytic domain-containing protein</fullName>
    </recommendedName>
</protein>
<dbReference type="GeneID" id="18820450"/>
<dbReference type="Proteomes" id="UP000008064">
    <property type="component" value="Unassembled WGS sequence"/>
</dbReference>
<proteinExistence type="predicted"/>
<dbReference type="KEGG" id="sla:SERLADRAFT_474237"/>